<feature type="compositionally biased region" description="Low complexity" evidence="1">
    <location>
        <begin position="433"/>
        <end position="469"/>
    </location>
</feature>
<feature type="region of interest" description="Disordered" evidence="1">
    <location>
        <begin position="1"/>
        <end position="42"/>
    </location>
</feature>
<feature type="compositionally biased region" description="Basic and acidic residues" evidence="1">
    <location>
        <begin position="164"/>
        <end position="177"/>
    </location>
</feature>
<organism evidence="2 3">
    <name type="scientific">Trametes coccinea (strain BRFM310)</name>
    <name type="common">Pycnoporus coccineus</name>
    <dbReference type="NCBI Taxonomy" id="1353009"/>
    <lineage>
        <taxon>Eukaryota</taxon>
        <taxon>Fungi</taxon>
        <taxon>Dikarya</taxon>
        <taxon>Basidiomycota</taxon>
        <taxon>Agaricomycotina</taxon>
        <taxon>Agaricomycetes</taxon>
        <taxon>Polyporales</taxon>
        <taxon>Polyporaceae</taxon>
        <taxon>Trametes</taxon>
    </lineage>
</organism>
<feature type="compositionally biased region" description="Basic and acidic residues" evidence="1">
    <location>
        <begin position="186"/>
        <end position="198"/>
    </location>
</feature>
<feature type="compositionally biased region" description="Basic and acidic residues" evidence="1">
    <location>
        <begin position="489"/>
        <end position="501"/>
    </location>
</feature>
<feature type="compositionally biased region" description="Low complexity" evidence="1">
    <location>
        <begin position="370"/>
        <end position="393"/>
    </location>
</feature>
<feature type="compositionally biased region" description="Basic and acidic residues" evidence="1">
    <location>
        <begin position="90"/>
        <end position="111"/>
    </location>
</feature>
<name>A0A1Y2J3D7_TRAC3</name>
<dbReference type="EMBL" id="KZ084087">
    <property type="protein sequence ID" value="OSD07930.1"/>
    <property type="molecule type" value="Genomic_DNA"/>
</dbReference>
<feature type="compositionally biased region" description="Polar residues" evidence="1">
    <location>
        <begin position="291"/>
        <end position="302"/>
    </location>
</feature>
<sequence length="501" mass="51873">MKHLRRRTASTSTPSTSNHPSISVSSPAPLGPPLHADAESPLYARFTSTRRGQDGVALKPLVSGPIALAPRKLVQVPVSVAVPAAPSQARAEEDPTAKRAQADAQEVRRMPSEGAALPGQHESGVSLGRHGTRIDGDRVLLPARKVTRKRAESDAAVGSAGPTRVEDAHRLRAKDGSEGSSGGTQRAKEEGRHVDGERVPLPARKVTRRKVEDVALRVSPSTSASTLDNVRPSLETSRNDSQGTYSTTSSSRPFKETRAKIPGRALNETQKPVAGASSSARTSPPSVPSHPLNQPQASSSSAVAFPSTPTSSSVRSPVGAASEESPSTHTPDVSSSGPGGVGVGGVVVIVDPEDAGEDKFSKPKRSRLNTIATTTPASASAPLFAPPLAVSASTGSAPSHRPSTSTSAKPSARDAQPLPPVIDRKRSIDVGESSSSAQSTTPKPQPTSTAGAVTSSASTSSPASSTSARPPRRRKYSLLAAFGHLRGGHTSESERERDVQR</sequence>
<accession>A0A1Y2J3D7</accession>
<dbReference type="OrthoDB" id="2758325at2759"/>
<protein>
    <submittedName>
        <fullName evidence="2">Uncharacterized protein</fullName>
    </submittedName>
</protein>
<dbReference type="STRING" id="1353009.A0A1Y2J3D7"/>
<proteinExistence type="predicted"/>
<evidence type="ECO:0000313" key="3">
    <source>
        <dbReference type="Proteomes" id="UP000193067"/>
    </source>
</evidence>
<dbReference type="Proteomes" id="UP000193067">
    <property type="component" value="Unassembled WGS sequence"/>
</dbReference>
<gene>
    <name evidence="2" type="ORF">PYCCODRAFT_1430115</name>
</gene>
<dbReference type="AlphaFoldDB" id="A0A1Y2J3D7"/>
<feature type="region of interest" description="Disordered" evidence="1">
    <location>
        <begin position="84"/>
        <end position="501"/>
    </location>
</feature>
<evidence type="ECO:0000256" key="1">
    <source>
        <dbReference type="SAM" id="MobiDB-lite"/>
    </source>
</evidence>
<keyword evidence="3" id="KW-1185">Reference proteome</keyword>
<evidence type="ECO:0000313" key="2">
    <source>
        <dbReference type="EMBL" id="OSD07930.1"/>
    </source>
</evidence>
<reference evidence="2 3" key="1">
    <citation type="journal article" date="2015" name="Biotechnol. Biofuels">
        <title>Enhanced degradation of softwood versus hardwood by the white-rot fungus Pycnoporus coccineus.</title>
        <authorList>
            <person name="Couturier M."/>
            <person name="Navarro D."/>
            <person name="Chevret D."/>
            <person name="Henrissat B."/>
            <person name="Piumi F."/>
            <person name="Ruiz-Duenas F.J."/>
            <person name="Martinez A.T."/>
            <person name="Grigoriev I.V."/>
            <person name="Riley R."/>
            <person name="Lipzen A."/>
            <person name="Berrin J.G."/>
            <person name="Master E.R."/>
            <person name="Rosso M.N."/>
        </authorList>
    </citation>
    <scope>NUCLEOTIDE SEQUENCE [LARGE SCALE GENOMIC DNA]</scope>
    <source>
        <strain evidence="2 3">BRFM310</strain>
    </source>
</reference>
<feature type="compositionally biased region" description="Low complexity" evidence="1">
    <location>
        <begin position="306"/>
        <end position="318"/>
    </location>
</feature>
<feature type="compositionally biased region" description="Polar residues" evidence="1">
    <location>
        <begin position="394"/>
        <end position="409"/>
    </location>
</feature>
<feature type="compositionally biased region" description="Polar residues" evidence="1">
    <location>
        <begin position="219"/>
        <end position="252"/>
    </location>
</feature>